<evidence type="ECO:0000313" key="2">
    <source>
        <dbReference type="EMBL" id="GAA4622780.1"/>
    </source>
</evidence>
<accession>A0ABP8U5G3</accession>
<dbReference type="Gene3D" id="3.90.1530.10">
    <property type="entry name" value="Conserved hypothetical protein from pyrococcus furiosus pfu- 392566-001, ParB domain"/>
    <property type="match status" value="1"/>
</dbReference>
<evidence type="ECO:0000259" key="1">
    <source>
        <dbReference type="SMART" id="SM00470"/>
    </source>
</evidence>
<name>A0ABP8U5G3_9ACTN</name>
<reference evidence="3" key="1">
    <citation type="journal article" date="2019" name="Int. J. Syst. Evol. Microbiol.">
        <title>The Global Catalogue of Microorganisms (GCM) 10K type strain sequencing project: providing services to taxonomists for standard genome sequencing and annotation.</title>
        <authorList>
            <consortium name="The Broad Institute Genomics Platform"/>
            <consortium name="The Broad Institute Genome Sequencing Center for Infectious Disease"/>
            <person name="Wu L."/>
            <person name="Ma J."/>
        </authorList>
    </citation>
    <scope>NUCLEOTIDE SEQUENCE [LARGE SCALE GENOMIC DNA]</scope>
    <source>
        <strain evidence="3">JCM 17939</strain>
    </source>
</reference>
<dbReference type="EMBL" id="BAABHK010000002">
    <property type="protein sequence ID" value="GAA4622780.1"/>
    <property type="molecule type" value="Genomic_DNA"/>
</dbReference>
<sequence length="354" mass="38783">MIEVNERGWAHDGGNESIAHPCDDLLSDAPETGPITVVPVDSLLPADSPRLAGEDAAHTQVLAGLESRLPPILVHRETMRVIDGMHRLMAAKMCGSKTIEVRFFDGTETMAFLLAVKSNITHGLPLSLADREAAAARIVSSQPEWSDRAIGAATGLSAKTVGAIRQRATADSPQLHARIGRDGRVRPLDASQGRLRASEIIRDRPDAALREIAREAGISVGTARDVRERIKDGRDPLPLRQRATERSAAGPIAPAAARPAIRPPLLRRARRSIEVIDWGSTREKLRADPALKYAESGRQFLRWFDAHVVGLDDWKLVVDAVPPHWANDIVVLARYCSDRWLDIARQVEQNCSTL</sequence>
<organism evidence="2 3">
    <name type="scientific">Actinoallomurus vinaceus</name>
    <dbReference type="NCBI Taxonomy" id="1080074"/>
    <lineage>
        <taxon>Bacteria</taxon>
        <taxon>Bacillati</taxon>
        <taxon>Actinomycetota</taxon>
        <taxon>Actinomycetes</taxon>
        <taxon>Streptosporangiales</taxon>
        <taxon>Thermomonosporaceae</taxon>
        <taxon>Actinoallomurus</taxon>
    </lineage>
</organism>
<feature type="domain" description="ParB-like N-terminal" evidence="1">
    <location>
        <begin position="36"/>
        <end position="120"/>
    </location>
</feature>
<dbReference type="InterPro" id="IPR036086">
    <property type="entry name" value="ParB/Sulfiredoxin_sf"/>
</dbReference>
<gene>
    <name evidence="2" type="ORF">GCM10023196_016350</name>
</gene>
<dbReference type="Proteomes" id="UP001501442">
    <property type="component" value="Unassembled WGS sequence"/>
</dbReference>
<dbReference type="SUPFAM" id="SSF110849">
    <property type="entry name" value="ParB/Sulfiredoxin"/>
    <property type="match status" value="1"/>
</dbReference>
<protein>
    <submittedName>
        <fullName evidence="2">ParB N-terminal domain-containing protein</fullName>
    </submittedName>
</protein>
<dbReference type="SMART" id="SM00470">
    <property type="entry name" value="ParB"/>
    <property type="match status" value="1"/>
</dbReference>
<dbReference type="InterPro" id="IPR003115">
    <property type="entry name" value="ParB_N"/>
</dbReference>
<keyword evidence="3" id="KW-1185">Reference proteome</keyword>
<proteinExistence type="predicted"/>
<comment type="caution">
    <text evidence="2">The sequence shown here is derived from an EMBL/GenBank/DDBJ whole genome shotgun (WGS) entry which is preliminary data.</text>
</comment>
<evidence type="ECO:0000313" key="3">
    <source>
        <dbReference type="Proteomes" id="UP001501442"/>
    </source>
</evidence>